<organism evidence="1 2">
    <name type="scientific">Holotrichia oblita</name>
    <name type="common">Chafer beetle</name>
    <dbReference type="NCBI Taxonomy" id="644536"/>
    <lineage>
        <taxon>Eukaryota</taxon>
        <taxon>Metazoa</taxon>
        <taxon>Ecdysozoa</taxon>
        <taxon>Arthropoda</taxon>
        <taxon>Hexapoda</taxon>
        <taxon>Insecta</taxon>
        <taxon>Pterygota</taxon>
        <taxon>Neoptera</taxon>
        <taxon>Endopterygota</taxon>
        <taxon>Coleoptera</taxon>
        <taxon>Polyphaga</taxon>
        <taxon>Scarabaeiformia</taxon>
        <taxon>Scarabaeidae</taxon>
        <taxon>Melolonthinae</taxon>
        <taxon>Holotrichia</taxon>
    </lineage>
</organism>
<keyword evidence="1" id="KW-0326">Glycosidase</keyword>
<reference evidence="1" key="1">
    <citation type="submission" date="2022-04" db="EMBL/GenBank/DDBJ databases">
        <title>Chromosome-scale genome assembly of Holotrichia oblita Faldermann.</title>
        <authorList>
            <person name="Rongchong L."/>
        </authorList>
    </citation>
    <scope>NUCLEOTIDE SEQUENCE</scope>
    <source>
        <strain evidence="1">81SQS9</strain>
    </source>
</reference>
<gene>
    <name evidence="1" type="ORF">MML48_4g00019198</name>
</gene>
<dbReference type="Proteomes" id="UP001056778">
    <property type="component" value="Chromosome 4"/>
</dbReference>
<accession>A0ACB9TAD5</accession>
<name>A0ACB9TAD5_HOLOL</name>
<comment type="caution">
    <text evidence="1">The sequence shown here is derived from an EMBL/GenBank/DDBJ whole genome shotgun (WGS) entry which is preliminary data.</text>
</comment>
<keyword evidence="1" id="KW-0378">Hydrolase</keyword>
<proteinExistence type="predicted"/>
<protein>
    <submittedName>
        <fullName evidence="1">Glycosidase family 31</fullName>
    </submittedName>
</protein>
<sequence length="119" mass="13714">MTAEYVRACAIFGDYIEVRAGWGTQDLPVFVRMIDKDSRWGLNNGLRSLVTTLLQMNMNGYTMVLPDMVGGNGYEDERPSAEMFIRWLQANTFMPNIQFSYVPWDFDDDTVSLYGDKFN</sequence>
<dbReference type="EMBL" id="CM043018">
    <property type="protein sequence ID" value="KAI4463783.1"/>
    <property type="molecule type" value="Genomic_DNA"/>
</dbReference>
<keyword evidence="2" id="KW-1185">Reference proteome</keyword>
<evidence type="ECO:0000313" key="1">
    <source>
        <dbReference type="EMBL" id="KAI4463783.1"/>
    </source>
</evidence>
<evidence type="ECO:0000313" key="2">
    <source>
        <dbReference type="Proteomes" id="UP001056778"/>
    </source>
</evidence>